<evidence type="ECO:0000313" key="6">
    <source>
        <dbReference type="Proteomes" id="UP000218238"/>
    </source>
</evidence>
<evidence type="ECO:0000256" key="1">
    <source>
        <dbReference type="ARBA" id="ARBA00023015"/>
    </source>
</evidence>
<dbReference type="SMART" id="SM00418">
    <property type="entry name" value="HTH_ARSR"/>
    <property type="match status" value="1"/>
</dbReference>
<feature type="domain" description="HTH arsR-type" evidence="4">
    <location>
        <begin position="1"/>
        <end position="95"/>
    </location>
</feature>
<keyword evidence="6" id="KW-1185">Reference proteome</keyword>
<evidence type="ECO:0000256" key="2">
    <source>
        <dbReference type="ARBA" id="ARBA00023125"/>
    </source>
</evidence>
<dbReference type="PANTHER" id="PTHR33154">
    <property type="entry name" value="TRANSCRIPTIONAL REGULATOR, ARSR FAMILY"/>
    <property type="match status" value="1"/>
</dbReference>
<dbReference type="AlphaFoldDB" id="A0A2A2TL47"/>
<dbReference type="Pfam" id="PF01022">
    <property type="entry name" value="HTH_5"/>
    <property type="match status" value="1"/>
</dbReference>
<dbReference type="PROSITE" id="PS50987">
    <property type="entry name" value="HTH_ARSR_2"/>
    <property type="match status" value="1"/>
</dbReference>
<gene>
    <name evidence="5" type="ORF">CK510_08865</name>
</gene>
<dbReference type="GO" id="GO:0003677">
    <property type="term" value="F:DNA binding"/>
    <property type="evidence" value="ECO:0007669"/>
    <property type="project" value="UniProtKB-KW"/>
</dbReference>
<evidence type="ECO:0000259" key="4">
    <source>
        <dbReference type="PROSITE" id="PS50987"/>
    </source>
</evidence>
<proteinExistence type="predicted"/>
<dbReference type="CDD" id="cd00090">
    <property type="entry name" value="HTH_ARSR"/>
    <property type="match status" value="1"/>
</dbReference>
<name>A0A2A2TL47_9CYAN</name>
<dbReference type="Proteomes" id="UP000218238">
    <property type="component" value="Unassembled WGS sequence"/>
</dbReference>
<reference evidence="5 6" key="1">
    <citation type="submission" date="2017-08" db="EMBL/GenBank/DDBJ databases">
        <title>Draft genome sequence of filamentous cyanobacterium Calothrix elsteri CCALA 953.</title>
        <authorList>
            <person name="Gagunashvili A.N."/>
            <person name="Elster J."/>
            <person name="Andresson O.S."/>
        </authorList>
    </citation>
    <scope>NUCLEOTIDE SEQUENCE [LARGE SCALE GENOMIC DNA]</scope>
    <source>
        <strain evidence="5 6">CCALA 953</strain>
    </source>
</reference>
<accession>A0A2A2TL47</accession>
<dbReference type="InterPro" id="IPR036388">
    <property type="entry name" value="WH-like_DNA-bd_sf"/>
</dbReference>
<sequence length="203" mass="23769">MNSEKFQILLRFFKVLADESRLKIVGILSNQECSVEELAALLQLKEPTISHHLSRLKELNLVHMRPDGNAHLYKLDNEVLQNLSQEIFTPEKISSLVENVNIEAWENKVLKTYIEGDFHNSEEPQRLKEIPASRKKRFVVLKWLVLKFDTNVNYPERVVNEVIKRYHPDFATLRRELVGYQLMNREEGVYSRSRSGILDASHK</sequence>
<comment type="caution">
    <text evidence="5">The sequence shown here is derived from an EMBL/GenBank/DDBJ whole genome shotgun (WGS) entry which is preliminary data.</text>
</comment>
<dbReference type="SUPFAM" id="SSF46785">
    <property type="entry name" value="Winged helix' DNA-binding domain"/>
    <property type="match status" value="1"/>
</dbReference>
<dbReference type="RefSeq" id="WP_095721356.1">
    <property type="nucleotide sequence ID" value="NZ_NTFS01000070.1"/>
</dbReference>
<dbReference type="Gene3D" id="1.10.10.10">
    <property type="entry name" value="Winged helix-like DNA-binding domain superfamily/Winged helix DNA-binding domain"/>
    <property type="match status" value="1"/>
</dbReference>
<dbReference type="InterPro" id="IPR051081">
    <property type="entry name" value="HTH_MetalResp_TranReg"/>
</dbReference>
<dbReference type="Pfam" id="PF09860">
    <property type="entry name" value="DUF2087"/>
    <property type="match status" value="1"/>
</dbReference>
<dbReference type="EMBL" id="NTFS01000070">
    <property type="protein sequence ID" value="PAX57221.1"/>
    <property type="molecule type" value="Genomic_DNA"/>
</dbReference>
<dbReference type="PRINTS" id="PR00778">
    <property type="entry name" value="HTHARSR"/>
</dbReference>
<keyword evidence="2" id="KW-0238">DNA-binding</keyword>
<keyword evidence="3" id="KW-0804">Transcription</keyword>
<evidence type="ECO:0000256" key="3">
    <source>
        <dbReference type="ARBA" id="ARBA00023163"/>
    </source>
</evidence>
<protein>
    <submittedName>
        <fullName evidence="5">ArsR family transcriptional regulator</fullName>
    </submittedName>
</protein>
<dbReference type="InterPro" id="IPR001845">
    <property type="entry name" value="HTH_ArsR_DNA-bd_dom"/>
</dbReference>
<dbReference type="OrthoDB" id="529288at2"/>
<dbReference type="InterPro" id="IPR036390">
    <property type="entry name" value="WH_DNA-bd_sf"/>
</dbReference>
<dbReference type="NCBIfam" id="NF033788">
    <property type="entry name" value="HTH_metalloreg"/>
    <property type="match status" value="1"/>
</dbReference>
<evidence type="ECO:0000313" key="5">
    <source>
        <dbReference type="EMBL" id="PAX57221.1"/>
    </source>
</evidence>
<dbReference type="PANTHER" id="PTHR33154:SF35">
    <property type="entry name" value="TRANSCRIPTIONAL REGULATOR, ARSR FAMILY"/>
    <property type="match status" value="1"/>
</dbReference>
<organism evidence="5 6">
    <name type="scientific">Brunnivagina elsteri CCALA 953</name>
    <dbReference type="NCBI Taxonomy" id="987040"/>
    <lineage>
        <taxon>Bacteria</taxon>
        <taxon>Bacillati</taxon>
        <taxon>Cyanobacteriota</taxon>
        <taxon>Cyanophyceae</taxon>
        <taxon>Nostocales</taxon>
        <taxon>Calotrichaceae</taxon>
        <taxon>Brunnivagina</taxon>
    </lineage>
</organism>
<keyword evidence="1" id="KW-0805">Transcription regulation</keyword>
<dbReference type="InterPro" id="IPR018656">
    <property type="entry name" value="DUF2087"/>
</dbReference>
<dbReference type="InterPro" id="IPR011991">
    <property type="entry name" value="ArsR-like_HTH"/>
</dbReference>
<dbReference type="GO" id="GO:0003700">
    <property type="term" value="F:DNA-binding transcription factor activity"/>
    <property type="evidence" value="ECO:0007669"/>
    <property type="project" value="InterPro"/>
</dbReference>